<dbReference type="AlphaFoldDB" id="C0EYM2"/>
<evidence type="ECO:0000313" key="3">
    <source>
        <dbReference type="EMBL" id="EEG35642.1"/>
    </source>
</evidence>
<name>C0EYM2_9FIRM</name>
<accession>C0EYM2</accession>
<protein>
    <recommendedName>
        <fullName evidence="5">DUF4832 domain-containing protein</fullName>
    </recommendedName>
</protein>
<evidence type="ECO:0008006" key="5">
    <source>
        <dbReference type="Google" id="ProtNLM"/>
    </source>
</evidence>
<reference evidence="3 4" key="1">
    <citation type="submission" date="2009-01" db="EMBL/GenBank/DDBJ databases">
        <authorList>
            <person name="Fulton L."/>
            <person name="Clifton S."/>
            <person name="Fulton B."/>
            <person name="Xu J."/>
            <person name="Minx P."/>
            <person name="Pepin K.H."/>
            <person name="Johnson M."/>
            <person name="Bhonagiri V."/>
            <person name="Nash W.E."/>
            <person name="Mardis E.R."/>
            <person name="Wilson R.K."/>
        </authorList>
    </citation>
    <scope>NUCLEOTIDE SEQUENCE [LARGE SCALE GENOMIC DNA]</scope>
    <source>
        <strain evidence="3 4">DSM 3353</strain>
    </source>
</reference>
<dbReference type="eggNOG" id="ENOG502ZBJM">
    <property type="taxonomic scope" value="Bacteria"/>
</dbReference>
<dbReference type="InterPro" id="IPR032379">
    <property type="entry name" value="DUF4874"/>
</dbReference>
<dbReference type="GeneID" id="75047185"/>
<evidence type="ECO:0000259" key="2">
    <source>
        <dbReference type="Pfam" id="PF16173"/>
    </source>
</evidence>
<dbReference type="RefSeq" id="WP_005349554.1">
    <property type="nucleotide sequence ID" value="NZ_ACEP01000109.1"/>
</dbReference>
<evidence type="ECO:0000259" key="1">
    <source>
        <dbReference type="Pfam" id="PF16116"/>
    </source>
</evidence>
<feature type="domain" description="DUF4874" evidence="2">
    <location>
        <begin position="22"/>
        <end position="180"/>
    </location>
</feature>
<dbReference type="Pfam" id="PF16116">
    <property type="entry name" value="DUF4832"/>
    <property type="match status" value="1"/>
</dbReference>
<feature type="domain" description="DUF4832" evidence="1">
    <location>
        <begin position="199"/>
        <end position="386"/>
    </location>
</feature>
<organism evidence="3 4">
    <name type="scientific">Anaerobutyricum hallii DSM 3353</name>
    <dbReference type="NCBI Taxonomy" id="411469"/>
    <lineage>
        <taxon>Bacteria</taxon>
        <taxon>Bacillati</taxon>
        <taxon>Bacillota</taxon>
        <taxon>Clostridia</taxon>
        <taxon>Lachnospirales</taxon>
        <taxon>Lachnospiraceae</taxon>
        <taxon>Anaerobutyricum</taxon>
    </lineage>
</organism>
<gene>
    <name evidence="3" type="ORF">EUBHAL_02526</name>
</gene>
<proteinExistence type="predicted"/>
<sequence length="437" mass="51236">MNKNNWVFQQVELIESNVCLENPGRGWYGIYTFVVQDSINPEELRWSLRDGELLALVLLDISIYRSMQLDENALNNIRSILSFFMYYKKDVILRPVYDREGKGRECEPDSFEQVLEHLQQIGGLLRDMQHSVFIFQGMLAGSWGEMHDSRYLSPECINRMWNCMRQYLGDEIYLAVRTPAQWRTLRSEKEFRQKKYAHLALFDDGILGSMTHLGTFGTELREAAGWAQAWTRKEEMEFVNCLTEDMPCGGEVVACTENDRMYEAKFIVNELKKMHITYLDSTYDMKALDLWKSISWDGFDNLKIWKGYSLYEYIGEHLGYRLVVRTVELKPIRRGRAEFMFEIENTGFGRVFQETELFLIMKNRNETREVPISMDMRKIQAGTRICGKTVIKLMEGRVSLKLQRKKDGRIIHFANKNSTDTLYLGSLHCGKIYLSEE</sequence>
<reference evidence="3 4" key="2">
    <citation type="submission" date="2009-02" db="EMBL/GenBank/DDBJ databases">
        <title>Draft genome sequence of Eubacterium hallii (DSM 3353).</title>
        <authorList>
            <person name="Sudarsanam P."/>
            <person name="Ley R."/>
            <person name="Guruge J."/>
            <person name="Turnbaugh P.J."/>
            <person name="Mahowald M."/>
            <person name="Liep D."/>
            <person name="Gordon J."/>
        </authorList>
    </citation>
    <scope>NUCLEOTIDE SEQUENCE [LARGE SCALE GENOMIC DNA]</scope>
    <source>
        <strain evidence="3 4">DSM 3353</strain>
    </source>
</reference>
<dbReference type="InterPro" id="IPR032267">
    <property type="entry name" value="DUF4832"/>
</dbReference>
<dbReference type="Proteomes" id="UP000003174">
    <property type="component" value="Unassembled WGS sequence"/>
</dbReference>
<dbReference type="Pfam" id="PF16173">
    <property type="entry name" value="DUF4874"/>
    <property type="match status" value="1"/>
</dbReference>
<evidence type="ECO:0000313" key="4">
    <source>
        <dbReference type="Proteomes" id="UP000003174"/>
    </source>
</evidence>
<dbReference type="EMBL" id="ACEP01000109">
    <property type="protein sequence ID" value="EEG35642.1"/>
    <property type="molecule type" value="Genomic_DNA"/>
</dbReference>
<comment type="caution">
    <text evidence="3">The sequence shown here is derived from an EMBL/GenBank/DDBJ whole genome shotgun (WGS) entry which is preliminary data.</text>
</comment>